<protein>
    <recommendedName>
        <fullName evidence="1">Peptidase C39 domain-containing protein</fullName>
    </recommendedName>
</protein>
<reference evidence="2 3" key="1">
    <citation type="journal article" date="2012" name="J. Bacteriol.">
        <title>Genome sequence of "Candidatus Nitrosopumilus salaria" BD31, an ammonia-oxidizing archaeon from the San Francisco Bay estuary.</title>
        <authorList>
            <person name="Mosier A.C."/>
            <person name="Allen E.E."/>
            <person name="Kim M."/>
            <person name="Ferriera S."/>
            <person name="Francis C.A."/>
        </authorList>
    </citation>
    <scope>NUCLEOTIDE SEQUENCE [LARGE SCALE GENOMIC DNA]</scope>
    <source>
        <strain evidence="2 3">BD31</strain>
    </source>
</reference>
<organism evidence="2 3">
    <name type="scientific">Candidatus Nitrosopumilus salarius BD31</name>
    <dbReference type="NCBI Taxonomy" id="859350"/>
    <lineage>
        <taxon>Archaea</taxon>
        <taxon>Nitrososphaerota</taxon>
        <taxon>Nitrososphaeria</taxon>
        <taxon>Nitrosopumilales</taxon>
        <taxon>Nitrosopumilaceae</taxon>
        <taxon>Nitrosopumilus</taxon>
    </lineage>
</organism>
<feature type="non-terminal residue" evidence="2">
    <location>
        <position position="148"/>
    </location>
</feature>
<dbReference type="InterPro" id="IPR005074">
    <property type="entry name" value="Peptidase_C39"/>
</dbReference>
<feature type="domain" description="Peptidase C39" evidence="1">
    <location>
        <begin position="17"/>
        <end position="140"/>
    </location>
</feature>
<evidence type="ECO:0000259" key="1">
    <source>
        <dbReference type="PROSITE" id="PS50990"/>
    </source>
</evidence>
<accession>I3D4H0</accession>
<dbReference type="CDD" id="cd02421">
    <property type="entry name" value="Peptidase_C39_likeD"/>
    <property type="match status" value="1"/>
</dbReference>
<dbReference type="GO" id="GO:0006508">
    <property type="term" value="P:proteolysis"/>
    <property type="evidence" value="ECO:0007669"/>
    <property type="project" value="InterPro"/>
</dbReference>
<name>I3D4H0_9ARCH</name>
<proteinExistence type="predicted"/>
<dbReference type="EMBL" id="AEXL02000043">
    <property type="protein sequence ID" value="EIJ66613.1"/>
    <property type="molecule type" value="Genomic_DNA"/>
</dbReference>
<comment type="caution">
    <text evidence="2">The sequence shown here is derived from an EMBL/GenBank/DDBJ whole genome shotgun (WGS) entry which is preliminary data.</text>
</comment>
<dbReference type="Gene3D" id="3.90.70.10">
    <property type="entry name" value="Cysteine proteinases"/>
    <property type="match status" value="1"/>
</dbReference>
<evidence type="ECO:0000313" key="3">
    <source>
        <dbReference type="Proteomes" id="UP000003423"/>
    </source>
</evidence>
<dbReference type="PROSITE" id="PS50990">
    <property type="entry name" value="PEPTIDASE_C39"/>
    <property type="match status" value="1"/>
</dbReference>
<dbReference type="GO" id="GO:0016020">
    <property type="term" value="C:membrane"/>
    <property type="evidence" value="ECO:0007669"/>
    <property type="project" value="InterPro"/>
</dbReference>
<dbReference type="GO" id="GO:0005524">
    <property type="term" value="F:ATP binding"/>
    <property type="evidence" value="ECO:0007669"/>
    <property type="project" value="InterPro"/>
</dbReference>
<dbReference type="AlphaFoldDB" id="I3D4H0"/>
<dbReference type="Pfam" id="PF03412">
    <property type="entry name" value="Peptidase_C39"/>
    <property type="match status" value="1"/>
</dbReference>
<dbReference type="GO" id="GO:0008233">
    <property type="term" value="F:peptidase activity"/>
    <property type="evidence" value="ECO:0007669"/>
    <property type="project" value="InterPro"/>
</dbReference>
<keyword evidence="3" id="KW-1185">Reference proteome</keyword>
<evidence type="ECO:0000313" key="2">
    <source>
        <dbReference type="EMBL" id="EIJ66613.1"/>
    </source>
</evidence>
<dbReference type="Proteomes" id="UP000003423">
    <property type="component" value="Unassembled WGS sequence"/>
</dbReference>
<gene>
    <name evidence="2" type="ORF">BD31_I2127</name>
</gene>
<sequence length="148" mass="16273">MNLNEASKTVDTLEALRGDDADSLLSCLQISCRMHGIAISKDALAAGLPLHNGRITPSLIKRAAERANLVSSVLKKPLKQIHSEFTPAILLLKDEEACLFLGWDDSKTHARIIFPELGDAEVSIPSDELSKRFSGYLIVTKPKFIFDK</sequence>